<proteinExistence type="predicted"/>
<dbReference type="InterPro" id="IPR001646">
    <property type="entry name" value="5peptide_repeat"/>
</dbReference>
<dbReference type="Pfam" id="PF00805">
    <property type="entry name" value="Pentapeptide"/>
    <property type="match status" value="1"/>
</dbReference>
<dbReference type="Proteomes" id="UP001064632">
    <property type="component" value="Chromosome"/>
</dbReference>
<name>A0ABY6BAM4_9GAMM</name>
<reference evidence="1" key="1">
    <citation type="submission" date="2022-09" db="EMBL/GenBank/DDBJ databases">
        <title>Tahibacter sp. nov., isolated from a fresh water.</title>
        <authorList>
            <person name="Baek J.H."/>
            <person name="Lee J.K."/>
            <person name="Kim J.M."/>
            <person name="Jeon C.O."/>
        </authorList>
    </citation>
    <scope>NUCLEOTIDE SEQUENCE</scope>
    <source>
        <strain evidence="1">W38</strain>
    </source>
</reference>
<dbReference type="Gene3D" id="2.160.20.80">
    <property type="entry name" value="E3 ubiquitin-protein ligase SopA"/>
    <property type="match status" value="1"/>
</dbReference>
<dbReference type="RefSeq" id="WP_261693184.1">
    <property type="nucleotide sequence ID" value="NZ_CP104694.1"/>
</dbReference>
<dbReference type="EMBL" id="CP104694">
    <property type="protein sequence ID" value="UXI66200.1"/>
    <property type="molecule type" value="Genomic_DNA"/>
</dbReference>
<protein>
    <submittedName>
        <fullName evidence="1">Pentapeptide repeat-containing protein</fullName>
    </submittedName>
</protein>
<gene>
    <name evidence="1" type="ORF">N4264_15735</name>
</gene>
<accession>A0ABY6BAM4</accession>
<organism evidence="1 2">
    <name type="scientific">Tahibacter amnicola</name>
    <dbReference type="NCBI Taxonomy" id="2976241"/>
    <lineage>
        <taxon>Bacteria</taxon>
        <taxon>Pseudomonadati</taxon>
        <taxon>Pseudomonadota</taxon>
        <taxon>Gammaproteobacteria</taxon>
        <taxon>Lysobacterales</taxon>
        <taxon>Rhodanobacteraceae</taxon>
        <taxon>Tahibacter</taxon>
    </lineage>
</organism>
<evidence type="ECO:0000313" key="1">
    <source>
        <dbReference type="EMBL" id="UXI66200.1"/>
    </source>
</evidence>
<evidence type="ECO:0000313" key="2">
    <source>
        <dbReference type="Proteomes" id="UP001064632"/>
    </source>
</evidence>
<keyword evidence="2" id="KW-1185">Reference proteome</keyword>
<sequence>MSTAIPLRNSTYAVSAYDTNLTGSTFEDTLLANATFKYASMERANFELVRFDGATMSNVSFENVSMERVSFVNCAIRHGRYSGMTIDGIPVDVLLKNYYSANA</sequence>
<dbReference type="SUPFAM" id="SSF141571">
    <property type="entry name" value="Pentapeptide repeat-like"/>
    <property type="match status" value="1"/>
</dbReference>